<sequence>MPADLICEGDGWTAEWVEPKGTNIVWLRWTNVPPPAAVGASRVDSPGGAGQAALSPPSLRPHAG</sequence>
<keyword evidence="3" id="KW-1185">Reference proteome</keyword>
<evidence type="ECO:0000313" key="2">
    <source>
        <dbReference type="EMBL" id="GFJ81410.1"/>
    </source>
</evidence>
<accession>A0A6V8KD95</accession>
<dbReference type="Proteomes" id="UP000482800">
    <property type="component" value="Unassembled WGS sequence"/>
</dbReference>
<protein>
    <submittedName>
        <fullName evidence="2">Uncharacterized protein</fullName>
    </submittedName>
</protein>
<name>A0A6V8KD95_9ACTN</name>
<dbReference type="EMBL" id="BLPF01000002">
    <property type="protein sequence ID" value="GFJ81410.1"/>
    <property type="molecule type" value="Genomic_DNA"/>
</dbReference>
<organism evidence="2 3">
    <name type="scientific">Phytohabitans houttuyneae</name>
    <dbReference type="NCBI Taxonomy" id="1076126"/>
    <lineage>
        <taxon>Bacteria</taxon>
        <taxon>Bacillati</taxon>
        <taxon>Actinomycetota</taxon>
        <taxon>Actinomycetes</taxon>
        <taxon>Micromonosporales</taxon>
        <taxon>Micromonosporaceae</taxon>
    </lineage>
</organism>
<proteinExistence type="predicted"/>
<evidence type="ECO:0000313" key="3">
    <source>
        <dbReference type="Proteomes" id="UP000482800"/>
    </source>
</evidence>
<reference evidence="2 3" key="1">
    <citation type="submission" date="2020-03" db="EMBL/GenBank/DDBJ databases">
        <title>Whole genome shotgun sequence of Phytohabitans houttuyneae NBRC 108639.</title>
        <authorList>
            <person name="Komaki H."/>
            <person name="Tamura T."/>
        </authorList>
    </citation>
    <scope>NUCLEOTIDE SEQUENCE [LARGE SCALE GENOMIC DNA]</scope>
    <source>
        <strain evidence="2 3">NBRC 108639</strain>
    </source>
</reference>
<evidence type="ECO:0000256" key="1">
    <source>
        <dbReference type="SAM" id="MobiDB-lite"/>
    </source>
</evidence>
<gene>
    <name evidence="2" type="ORF">Phou_055900</name>
</gene>
<dbReference type="AlphaFoldDB" id="A0A6V8KD95"/>
<comment type="caution">
    <text evidence="2">The sequence shown here is derived from an EMBL/GenBank/DDBJ whole genome shotgun (WGS) entry which is preliminary data.</text>
</comment>
<feature type="region of interest" description="Disordered" evidence="1">
    <location>
        <begin position="35"/>
        <end position="64"/>
    </location>
</feature>
<reference evidence="2 3" key="2">
    <citation type="submission" date="2020-03" db="EMBL/GenBank/DDBJ databases">
        <authorList>
            <person name="Ichikawa N."/>
            <person name="Kimura A."/>
            <person name="Kitahashi Y."/>
            <person name="Uohara A."/>
        </authorList>
    </citation>
    <scope>NUCLEOTIDE SEQUENCE [LARGE SCALE GENOMIC DNA]</scope>
    <source>
        <strain evidence="2 3">NBRC 108639</strain>
    </source>
</reference>